<dbReference type="AlphaFoldDB" id="A0A448XMB7"/>
<sequence length="160" mass="17571">MSHSAQLHFRHTLFSISSSHLDYAHGLLCAAKAELLNRTTPTFCNAAKWAGIVTASTNNVPSCRLGRSQVCRSFKECCQAGQSCMEHGLPVISAGTGALIPDRHTDEHTNRQPASQPDRRHLEHSNQWGMYSLLTLLLCVPLQLSSVCVWGGGRGEVYLR</sequence>
<feature type="compositionally biased region" description="Basic and acidic residues" evidence="1">
    <location>
        <begin position="101"/>
        <end position="110"/>
    </location>
</feature>
<protein>
    <submittedName>
        <fullName evidence="2">Uncharacterized protein</fullName>
    </submittedName>
</protein>
<dbReference type="EMBL" id="CAAALY010263654">
    <property type="protein sequence ID" value="VEL40091.1"/>
    <property type="molecule type" value="Genomic_DNA"/>
</dbReference>
<feature type="region of interest" description="Disordered" evidence="1">
    <location>
        <begin position="100"/>
        <end position="122"/>
    </location>
</feature>
<keyword evidence="3" id="KW-1185">Reference proteome</keyword>
<evidence type="ECO:0000256" key="1">
    <source>
        <dbReference type="SAM" id="MobiDB-lite"/>
    </source>
</evidence>
<comment type="caution">
    <text evidence="2">The sequence shown here is derived from an EMBL/GenBank/DDBJ whole genome shotgun (WGS) entry which is preliminary data.</text>
</comment>
<organism evidence="2 3">
    <name type="scientific">Protopolystoma xenopodis</name>
    <dbReference type="NCBI Taxonomy" id="117903"/>
    <lineage>
        <taxon>Eukaryota</taxon>
        <taxon>Metazoa</taxon>
        <taxon>Spiralia</taxon>
        <taxon>Lophotrochozoa</taxon>
        <taxon>Platyhelminthes</taxon>
        <taxon>Monogenea</taxon>
        <taxon>Polyopisthocotylea</taxon>
        <taxon>Polystomatidea</taxon>
        <taxon>Polystomatidae</taxon>
        <taxon>Protopolystoma</taxon>
    </lineage>
</organism>
<gene>
    <name evidence="2" type="ORF">PXEA_LOCUS33531</name>
</gene>
<evidence type="ECO:0000313" key="3">
    <source>
        <dbReference type="Proteomes" id="UP000784294"/>
    </source>
</evidence>
<proteinExistence type="predicted"/>
<evidence type="ECO:0000313" key="2">
    <source>
        <dbReference type="EMBL" id="VEL40091.1"/>
    </source>
</evidence>
<accession>A0A448XMB7</accession>
<reference evidence="2" key="1">
    <citation type="submission" date="2018-11" db="EMBL/GenBank/DDBJ databases">
        <authorList>
            <consortium name="Pathogen Informatics"/>
        </authorList>
    </citation>
    <scope>NUCLEOTIDE SEQUENCE</scope>
</reference>
<name>A0A448XMB7_9PLAT</name>
<dbReference type="Proteomes" id="UP000784294">
    <property type="component" value="Unassembled WGS sequence"/>
</dbReference>